<comment type="caution">
    <text evidence="4">The sequence shown here is derived from an EMBL/GenBank/DDBJ whole genome shotgun (WGS) entry which is preliminary data.</text>
</comment>
<evidence type="ECO:0000256" key="2">
    <source>
        <dbReference type="ARBA" id="ARBA00023315"/>
    </source>
</evidence>
<feature type="domain" description="N-acetyltransferase" evidence="3">
    <location>
        <begin position="4"/>
        <end position="160"/>
    </location>
</feature>
<evidence type="ECO:0000259" key="3">
    <source>
        <dbReference type="PROSITE" id="PS51186"/>
    </source>
</evidence>
<proteinExistence type="predicted"/>
<sequence length="160" mass="18280">MMTLILRRAVAEDAGTIAENNRATARETEGRDLDPATARAGVDAVLADPCRGFYLVAAEEGRILGQCMVTYEWSDWRCGFFWWIQSVYVQEGARRRGVFRRIYRQVEREARARPDVAGLRLYVDAENVTAQEAYRAAGMEEARYVMFEVDFTLEEGEEHA</sequence>
<evidence type="ECO:0000313" key="5">
    <source>
        <dbReference type="Proteomes" id="UP001168338"/>
    </source>
</evidence>
<evidence type="ECO:0000256" key="1">
    <source>
        <dbReference type="ARBA" id="ARBA00022679"/>
    </source>
</evidence>
<dbReference type="InterPro" id="IPR050832">
    <property type="entry name" value="Bact_Acetyltransf"/>
</dbReference>
<dbReference type="PANTHER" id="PTHR43877:SF2">
    <property type="entry name" value="AMINOALKYLPHOSPHONATE N-ACETYLTRANSFERASE-RELATED"/>
    <property type="match status" value="1"/>
</dbReference>
<keyword evidence="2" id="KW-0012">Acyltransferase</keyword>
<dbReference type="PROSITE" id="PS51186">
    <property type="entry name" value="GNAT"/>
    <property type="match status" value="1"/>
</dbReference>
<dbReference type="CDD" id="cd04301">
    <property type="entry name" value="NAT_SF"/>
    <property type="match status" value="1"/>
</dbReference>
<dbReference type="PANTHER" id="PTHR43877">
    <property type="entry name" value="AMINOALKYLPHOSPHONATE N-ACETYLTRANSFERASE-RELATED-RELATED"/>
    <property type="match status" value="1"/>
</dbReference>
<evidence type="ECO:0000313" key="4">
    <source>
        <dbReference type="EMBL" id="MDN7024275.1"/>
    </source>
</evidence>
<keyword evidence="1" id="KW-0808">Transferase</keyword>
<gene>
    <name evidence="4" type="ORF">FGU65_05110</name>
</gene>
<reference evidence="4" key="1">
    <citation type="submission" date="2019-05" db="EMBL/GenBank/DDBJ databases">
        <title>Methanoculleus sp. FWC-SCC1, a methanogenic archaeon isolated from deep marine cold seep.</title>
        <authorList>
            <person name="Chen Y.-W."/>
            <person name="Chen S.-C."/>
            <person name="Teng N.-H."/>
            <person name="Lai M.-C."/>
        </authorList>
    </citation>
    <scope>NUCLEOTIDE SEQUENCE</scope>
    <source>
        <strain evidence="4">FWC-SCC1</strain>
    </source>
</reference>
<name>A0ABT8M8M0_9EURY</name>
<dbReference type="SUPFAM" id="SSF55729">
    <property type="entry name" value="Acyl-CoA N-acyltransferases (Nat)"/>
    <property type="match status" value="1"/>
</dbReference>
<keyword evidence="5" id="KW-1185">Reference proteome</keyword>
<organism evidence="4 5">
    <name type="scientific">Methanoculleus frigidifontis</name>
    <dbReference type="NCBI Taxonomy" id="2584085"/>
    <lineage>
        <taxon>Archaea</taxon>
        <taxon>Methanobacteriati</taxon>
        <taxon>Methanobacteriota</taxon>
        <taxon>Stenosarchaea group</taxon>
        <taxon>Methanomicrobia</taxon>
        <taxon>Methanomicrobiales</taxon>
        <taxon>Methanomicrobiaceae</taxon>
        <taxon>Methanoculleus</taxon>
    </lineage>
</organism>
<accession>A0ABT8M8M0</accession>
<dbReference type="Gene3D" id="3.40.630.30">
    <property type="match status" value="1"/>
</dbReference>
<dbReference type="Pfam" id="PF00583">
    <property type="entry name" value="Acetyltransf_1"/>
    <property type="match status" value="1"/>
</dbReference>
<protein>
    <submittedName>
        <fullName evidence="4">GNAT family N-acetyltransferase</fullName>
    </submittedName>
</protein>
<dbReference type="InterPro" id="IPR000182">
    <property type="entry name" value="GNAT_dom"/>
</dbReference>
<dbReference type="Proteomes" id="UP001168338">
    <property type="component" value="Unassembled WGS sequence"/>
</dbReference>
<dbReference type="InterPro" id="IPR016181">
    <property type="entry name" value="Acyl_CoA_acyltransferase"/>
</dbReference>
<dbReference type="EMBL" id="VCYH01000003">
    <property type="protein sequence ID" value="MDN7024275.1"/>
    <property type="molecule type" value="Genomic_DNA"/>
</dbReference>